<dbReference type="EMBL" id="CP043884">
    <property type="protein sequence ID" value="QOI40988.1"/>
    <property type="molecule type" value="Genomic_DNA"/>
</dbReference>
<protein>
    <submittedName>
        <fullName evidence="1">Uncharacterized protein</fullName>
    </submittedName>
</protein>
<name>A0AAQ0AXB7_LEPIR</name>
<evidence type="ECO:0000313" key="1">
    <source>
        <dbReference type="EMBL" id="QOI40988.1"/>
    </source>
</evidence>
<reference evidence="1" key="1">
    <citation type="submission" date="2019-09" db="EMBL/GenBank/DDBJ databases">
        <title>Comparative Genomics of Leptospira interrogans Reveals Genome Plasticity - A Common Adaptive Strategy for Survival in Various Hosts.</title>
        <authorList>
            <person name="Ramli S.R."/>
            <person name="Bunk B."/>
            <person name="Goris M."/>
            <person name="Bhuju S."/>
            <person name="Jarek M."/>
            <person name="Sproer C."/>
            <person name="Mustakim S."/>
            <person name="Strommenger B."/>
            <person name="Pessler F."/>
        </authorList>
    </citation>
    <scope>NUCLEOTIDE SEQUENCE</scope>
    <source>
        <strain evidence="1">782</strain>
    </source>
</reference>
<gene>
    <name evidence="1" type="ORF">Lepto782_00795</name>
</gene>
<dbReference type="AlphaFoldDB" id="A0AAQ0AXB7"/>
<accession>A0AAQ0AXB7</accession>
<sequence length="77" mass="9357">MFFKNFYKTQKKIIVQSNFSIKSLFGGYCKKSKIYFEFVIYGFRYKFHFIYSLSQLLNTKKVFAEFPKNNHKNETLV</sequence>
<organism evidence="1 2">
    <name type="scientific">Leptospira interrogans serovar Canicola</name>
    <dbReference type="NCBI Taxonomy" id="211880"/>
    <lineage>
        <taxon>Bacteria</taxon>
        <taxon>Pseudomonadati</taxon>
        <taxon>Spirochaetota</taxon>
        <taxon>Spirochaetia</taxon>
        <taxon>Leptospirales</taxon>
        <taxon>Leptospiraceae</taxon>
        <taxon>Leptospira</taxon>
    </lineage>
</organism>
<evidence type="ECO:0000313" key="2">
    <source>
        <dbReference type="Proteomes" id="UP000663124"/>
    </source>
</evidence>
<dbReference type="Proteomes" id="UP000663124">
    <property type="component" value="Chromosome 1"/>
</dbReference>
<proteinExistence type="predicted"/>